<dbReference type="InterPro" id="IPR014729">
    <property type="entry name" value="Rossmann-like_a/b/a_fold"/>
</dbReference>
<evidence type="ECO:0000313" key="13">
    <source>
        <dbReference type="Proteomes" id="UP000013057"/>
    </source>
</evidence>
<keyword evidence="4 10" id="KW-0808">Transferase</keyword>
<dbReference type="EMBL" id="BARH01000001">
    <property type="protein sequence ID" value="GAC89577.1"/>
    <property type="molecule type" value="Genomic_DNA"/>
</dbReference>
<dbReference type="FunFam" id="3.40.50.620:FF:000079">
    <property type="entry name" value="Probable nicotinate-nucleotide adenylyltransferase"/>
    <property type="match status" value="1"/>
</dbReference>
<dbReference type="NCBIfam" id="NF000841">
    <property type="entry name" value="PRK00071.1-4"/>
    <property type="match status" value="1"/>
</dbReference>
<comment type="similarity">
    <text evidence="10">Belongs to the NadD family.</text>
</comment>
<dbReference type="UniPathway" id="UPA00253">
    <property type="reaction ID" value="UER00332"/>
</dbReference>
<protein>
    <recommendedName>
        <fullName evidence="10">Probable nicotinate-nucleotide adenylyltransferase</fullName>
        <ecNumber evidence="10">2.7.7.18</ecNumber>
    </recommendedName>
    <alternativeName>
        <fullName evidence="10">Deamido-NAD(+) diphosphorylase</fullName>
    </alternativeName>
    <alternativeName>
        <fullName evidence="10">Deamido-NAD(+) pyrophosphorylase</fullName>
    </alternativeName>
    <alternativeName>
        <fullName evidence="10">Nicotinate mononucleotide adenylyltransferase</fullName>
        <shortName evidence="10">NaMN adenylyltransferase</shortName>
    </alternativeName>
</protein>
<dbReference type="NCBIfam" id="TIGR00482">
    <property type="entry name" value="nicotinate (nicotinamide) nucleotide adenylyltransferase"/>
    <property type="match status" value="1"/>
</dbReference>
<dbReference type="NCBIfam" id="TIGR00125">
    <property type="entry name" value="cyt_tran_rel"/>
    <property type="match status" value="1"/>
</dbReference>
<evidence type="ECO:0000313" key="12">
    <source>
        <dbReference type="EMBL" id="GAC89577.1"/>
    </source>
</evidence>
<dbReference type="GO" id="GO:0009435">
    <property type="term" value="P:NAD+ biosynthetic process"/>
    <property type="evidence" value="ECO:0007669"/>
    <property type="project" value="UniProtKB-UniRule"/>
</dbReference>
<dbReference type="Proteomes" id="UP000013057">
    <property type="component" value="Unassembled WGS sequence"/>
</dbReference>
<feature type="domain" description="Cytidyltransferase-like" evidence="11">
    <location>
        <begin position="7"/>
        <end position="162"/>
    </location>
</feature>
<evidence type="ECO:0000259" key="11">
    <source>
        <dbReference type="Pfam" id="PF01467"/>
    </source>
</evidence>
<organism evidence="12 13">
    <name type="scientific">Anoxybacillus flavithermus NBRC 109594</name>
    <dbReference type="NCBI Taxonomy" id="1315967"/>
    <lineage>
        <taxon>Bacteria</taxon>
        <taxon>Bacillati</taxon>
        <taxon>Bacillota</taxon>
        <taxon>Bacilli</taxon>
        <taxon>Bacillales</taxon>
        <taxon>Anoxybacillaceae</taxon>
        <taxon>Anoxybacillus</taxon>
    </lineage>
</organism>
<dbReference type="Pfam" id="PF01467">
    <property type="entry name" value="CTP_transf_like"/>
    <property type="match status" value="1"/>
</dbReference>
<dbReference type="InterPro" id="IPR005248">
    <property type="entry name" value="NadD/NMNAT"/>
</dbReference>
<accession>R4G556</accession>
<evidence type="ECO:0000256" key="7">
    <source>
        <dbReference type="ARBA" id="ARBA00022840"/>
    </source>
</evidence>
<comment type="function">
    <text evidence="1 10">Catalyzes the reversible adenylation of nicotinate mononucleotide (NaMN) to nicotinic acid adenine dinucleotide (NaAD).</text>
</comment>
<dbReference type="HAMAP" id="MF_00244">
    <property type="entry name" value="NaMN_adenylyltr"/>
    <property type="match status" value="1"/>
</dbReference>
<dbReference type="CDD" id="cd02165">
    <property type="entry name" value="NMNAT"/>
    <property type="match status" value="1"/>
</dbReference>
<keyword evidence="5 10" id="KW-0548">Nucleotidyltransferase</keyword>
<dbReference type="AlphaFoldDB" id="R4G556"/>
<proteinExistence type="inferred from homology"/>
<dbReference type="SUPFAM" id="SSF52374">
    <property type="entry name" value="Nucleotidylyl transferase"/>
    <property type="match status" value="1"/>
</dbReference>
<evidence type="ECO:0000256" key="9">
    <source>
        <dbReference type="ARBA" id="ARBA00048721"/>
    </source>
</evidence>
<reference evidence="13" key="1">
    <citation type="journal article" date="2013" name="Genome">
        <title>Draft Genome Sequence of a Thermophilic Member of the Bacillaceae, Anoxybacillus flavithermus Strain Kn10, Isolated from the Kan-nawa Hot Spring in Japan.</title>
        <authorList>
            <person name="Matsutani M."/>
            <person name="Shirakihara Y."/>
            <person name="Imada K."/>
            <person name="Yakushi T."/>
            <person name="Matsushita K."/>
        </authorList>
    </citation>
    <scope>NUCLEOTIDE SEQUENCE [LARGE SCALE GENOMIC DNA]</scope>
    <source>
        <strain evidence="13">NBRC 109594</strain>
    </source>
</reference>
<keyword evidence="3 10" id="KW-0662">Pyridine nucleotide biosynthesis</keyword>
<evidence type="ECO:0000256" key="1">
    <source>
        <dbReference type="ARBA" id="ARBA00002324"/>
    </source>
</evidence>
<dbReference type="Gene3D" id="3.40.50.620">
    <property type="entry name" value="HUPs"/>
    <property type="match status" value="1"/>
</dbReference>
<keyword evidence="6 10" id="KW-0547">Nucleotide-binding</keyword>
<dbReference type="PANTHER" id="PTHR39321:SF3">
    <property type="entry name" value="PHOSPHOPANTETHEINE ADENYLYLTRANSFERASE"/>
    <property type="match status" value="1"/>
</dbReference>
<dbReference type="PANTHER" id="PTHR39321">
    <property type="entry name" value="NICOTINATE-NUCLEOTIDE ADENYLYLTRANSFERASE-RELATED"/>
    <property type="match status" value="1"/>
</dbReference>
<comment type="pathway">
    <text evidence="2 10">Cofactor biosynthesis; NAD(+) biosynthesis; deamido-NAD(+) from nicotinate D-ribonucleotide: step 1/1.</text>
</comment>
<keyword evidence="7 10" id="KW-0067">ATP-binding</keyword>
<dbReference type="InterPro" id="IPR004821">
    <property type="entry name" value="Cyt_trans-like"/>
</dbReference>
<dbReference type="GO" id="GO:0005524">
    <property type="term" value="F:ATP binding"/>
    <property type="evidence" value="ECO:0007669"/>
    <property type="project" value="UniProtKB-KW"/>
</dbReference>
<comment type="caution">
    <text evidence="12">The sequence shown here is derived from an EMBL/GenBank/DDBJ whole genome shotgun (WGS) entry which is preliminary data.</text>
</comment>
<evidence type="ECO:0000256" key="6">
    <source>
        <dbReference type="ARBA" id="ARBA00022741"/>
    </source>
</evidence>
<sequence>MVKKVGILGGTFDPPHYGHLLIADDVRTELQLDEIWFMPNYIPPHKDKQVTDHVHRVHMLRAAIANQPHFRVETIELERKERSYTYDTIVLLKQRYPDTMFYFIIGGDMVEYLPNWYRIDELVQLVQFVGVKRPGYSLRTPYPIIEVDVPTFAVSSSLIRERIQSGKSVTYLLPEAVQLYIKENRLYET</sequence>
<evidence type="ECO:0000256" key="3">
    <source>
        <dbReference type="ARBA" id="ARBA00022642"/>
    </source>
</evidence>
<dbReference type="NCBIfam" id="NF000840">
    <property type="entry name" value="PRK00071.1-3"/>
    <property type="match status" value="1"/>
</dbReference>
<evidence type="ECO:0000256" key="8">
    <source>
        <dbReference type="ARBA" id="ARBA00023027"/>
    </source>
</evidence>
<dbReference type="EC" id="2.7.7.18" evidence="10"/>
<name>R4G556_9BACL</name>
<evidence type="ECO:0000256" key="4">
    <source>
        <dbReference type="ARBA" id="ARBA00022679"/>
    </source>
</evidence>
<evidence type="ECO:0000256" key="5">
    <source>
        <dbReference type="ARBA" id="ARBA00022695"/>
    </source>
</evidence>
<evidence type="ECO:0000256" key="2">
    <source>
        <dbReference type="ARBA" id="ARBA00005019"/>
    </source>
</evidence>
<dbReference type="GO" id="GO:0004515">
    <property type="term" value="F:nicotinate-nucleotide adenylyltransferase activity"/>
    <property type="evidence" value="ECO:0007669"/>
    <property type="project" value="UniProtKB-UniRule"/>
</dbReference>
<comment type="catalytic activity">
    <reaction evidence="9 10">
        <text>nicotinate beta-D-ribonucleotide + ATP + H(+) = deamido-NAD(+) + diphosphate</text>
        <dbReference type="Rhea" id="RHEA:22860"/>
        <dbReference type="ChEBI" id="CHEBI:15378"/>
        <dbReference type="ChEBI" id="CHEBI:30616"/>
        <dbReference type="ChEBI" id="CHEBI:33019"/>
        <dbReference type="ChEBI" id="CHEBI:57502"/>
        <dbReference type="ChEBI" id="CHEBI:58437"/>
        <dbReference type="EC" id="2.7.7.18"/>
    </reaction>
</comment>
<gene>
    <name evidence="10" type="primary">nadD</name>
    <name evidence="12" type="ORF">KN10_0013</name>
</gene>
<keyword evidence="8 10" id="KW-0520">NAD</keyword>
<evidence type="ECO:0000256" key="10">
    <source>
        <dbReference type="HAMAP-Rule" id="MF_00244"/>
    </source>
</evidence>